<feature type="repeat" description="ANK" evidence="4">
    <location>
        <begin position="685"/>
        <end position="717"/>
    </location>
</feature>
<dbReference type="Gene3D" id="3.30.200.20">
    <property type="entry name" value="Phosphorylase Kinase, domain 1"/>
    <property type="match status" value="1"/>
</dbReference>
<organism evidence="6 7">
    <name type="scientific">Aspergillus flavus</name>
    <dbReference type="NCBI Taxonomy" id="5059"/>
    <lineage>
        <taxon>Eukaryota</taxon>
        <taxon>Fungi</taxon>
        <taxon>Dikarya</taxon>
        <taxon>Ascomycota</taxon>
        <taxon>Pezizomycotina</taxon>
        <taxon>Eurotiomycetes</taxon>
        <taxon>Eurotiomycetidae</taxon>
        <taxon>Eurotiales</taxon>
        <taxon>Aspergillaceae</taxon>
        <taxon>Aspergillus</taxon>
        <taxon>Aspergillus subgen. Circumdati</taxon>
    </lineage>
</organism>
<dbReference type="CDD" id="cd05117">
    <property type="entry name" value="STKc_CAMK"/>
    <property type="match status" value="1"/>
</dbReference>
<dbReference type="PANTHER" id="PTHR10039">
    <property type="entry name" value="AMELOGENIN"/>
    <property type="match status" value="1"/>
</dbReference>
<dbReference type="Pfam" id="PF24883">
    <property type="entry name" value="NPHP3_N"/>
    <property type="match status" value="1"/>
</dbReference>
<dbReference type="SMART" id="SM00220">
    <property type="entry name" value="S_TKc"/>
    <property type="match status" value="1"/>
</dbReference>
<dbReference type="Pfam" id="PF00069">
    <property type="entry name" value="Pkinase"/>
    <property type="match status" value="1"/>
</dbReference>
<evidence type="ECO:0000256" key="2">
    <source>
        <dbReference type="ARBA" id="ARBA00022741"/>
    </source>
</evidence>
<dbReference type="Gene3D" id="1.25.40.20">
    <property type="entry name" value="Ankyrin repeat-containing domain"/>
    <property type="match status" value="2"/>
</dbReference>
<keyword evidence="3" id="KW-0067">ATP-binding</keyword>
<feature type="repeat" description="ANK" evidence="4">
    <location>
        <begin position="718"/>
        <end position="750"/>
    </location>
</feature>
<dbReference type="PROSITE" id="PS50011">
    <property type="entry name" value="PROTEIN_KINASE_DOM"/>
    <property type="match status" value="1"/>
</dbReference>
<feature type="repeat" description="ANK" evidence="4">
    <location>
        <begin position="751"/>
        <end position="783"/>
    </location>
</feature>
<dbReference type="FunFam" id="1.10.510.10:FF:000571">
    <property type="entry name" value="Maternal embryonic leucine zipper kinase"/>
    <property type="match status" value="1"/>
</dbReference>
<keyword evidence="1" id="KW-0677">Repeat</keyword>
<reference evidence="6 7" key="1">
    <citation type="submission" date="2018-07" db="EMBL/GenBank/DDBJ databases">
        <title>Identification of spontaneous genetic mutation associated with occurrence of a yellow conidial color mutant of Aspergillus flavus.</title>
        <authorList>
            <person name="Chang P.-K."/>
            <person name="Mack B.M."/>
            <person name="Scharfenstein L."/>
            <person name="Gilbert M.K."/>
        </authorList>
    </citation>
    <scope>NUCLEOTIDE SEQUENCE [LARGE SCALE GENOMIC DNA]</scope>
    <source>
        <strain evidence="6 7">CA14</strain>
    </source>
</reference>
<dbReference type="GO" id="GO:0005524">
    <property type="term" value="F:ATP binding"/>
    <property type="evidence" value="ECO:0007669"/>
    <property type="project" value="UniProtKB-KW"/>
</dbReference>
<dbReference type="InterPro" id="IPR056884">
    <property type="entry name" value="NPHP3-like_N"/>
</dbReference>
<evidence type="ECO:0000259" key="5">
    <source>
        <dbReference type="PROSITE" id="PS50011"/>
    </source>
</evidence>
<feature type="repeat" description="ANK" evidence="4">
    <location>
        <begin position="1282"/>
        <end position="1314"/>
    </location>
</feature>
<dbReference type="GO" id="GO:0004672">
    <property type="term" value="F:protein kinase activity"/>
    <property type="evidence" value="ECO:0007669"/>
    <property type="project" value="InterPro"/>
</dbReference>
<proteinExistence type="predicted"/>
<dbReference type="SUPFAM" id="SSF48403">
    <property type="entry name" value="Ankyrin repeat"/>
    <property type="match status" value="2"/>
</dbReference>
<feature type="domain" description="Protein kinase" evidence="5">
    <location>
        <begin position="903"/>
        <end position="1176"/>
    </location>
</feature>
<dbReference type="InterPro" id="IPR036770">
    <property type="entry name" value="Ankyrin_rpt-contain_sf"/>
</dbReference>
<dbReference type="Pfam" id="PF12796">
    <property type="entry name" value="Ank_2"/>
    <property type="match status" value="2"/>
</dbReference>
<dbReference type="Gene3D" id="3.40.50.300">
    <property type="entry name" value="P-loop containing nucleotide triphosphate hydrolases"/>
    <property type="match status" value="1"/>
</dbReference>
<dbReference type="PROSITE" id="PS50297">
    <property type="entry name" value="ANK_REP_REGION"/>
    <property type="match status" value="3"/>
</dbReference>
<dbReference type="SUPFAM" id="SSF52540">
    <property type="entry name" value="P-loop containing nucleoside triphosphate hydrolases"/>
    <property type="match status" value="1"/>
</dbReference>
<evidence type="ECO:0000256" key="1">
    <source>
        <dbReference type="ARBA" id="ARBA00022737"/>
    </source>
</evidence>
<name>A0AB74CGA6_ASPFL</name>
<dbReference type="InterPro" id="IPR011009">
    <property type="entry name" value="Kinase-like_dom_sf"/>
</dbReference>
<dbReference type="InterPro" id="IPR002110">
    <property type="entry name" value="Ankyrin_rpt"/>
</dbReference>
<evidence type="ECO:0000313" key="6">
    <source>
        <dbReference type="EMBL" id="RMZ45469.1"/>
    </source>
</evidence>
<keyword evidence="2" id="KW-0547">Nucleotide-binding</keyword>
<dbReference type="PANTHER" id="PTHR10039:SF15">
    <property type="entry name" value="NACHT DOMAIN-CONTAINING PROTEIN"/>
    <property type="match status" value="1"/>
</dbReference>
<dbReference type="Gene3D" id="1.10.510.10">
    <property type="entry name" value="Transferase(Phosphotransferase) domain 1"/>
    <property type="match status" value="1"/>
</dbReference>
<accession>A0AB74CGA6</accession>
<evidence type="ECO:0000256" key="4">
    <source>
        <dbReference type="PROSITE-ProRule" id="PRU00023"/>
    </source>
</evidence>
<sequence>MADPLGIAASAVRLRGIKHGADDRVKLRDELRGTTYLLEMLRDRIEDAEDAMTALGTHKPLSIQSFVGPDNPLILFRRLLEDIIAQLSPQSKLQHRSLSLTWPFTKKDVAEKLACLERLKSHFTLVMQSDLLQLTQLSHRMVQSSHEKIVGIEQKVDETHLRQQEEQKQKIFSWLGAQQFREQHVAILESVQSGTGVWFINHEVIKAWLEGKTSFVWCPGLPGAGKTRLMSIVIDALEQEPKSRDSLHTYIYCNYARRAEQSPTAILSSLLLQVLQRSEREAIPPEVLSLYEAHRKYGTRLTLKELTGLLAKLTQRLKTLFVVIDALDECAVSDEEALNIVSTIRSIGSNTVVMCSSRFSTTFESHFASSERVEILAQDEDITAFLDAQIDQQPRLSKHVRVDPALRQEIIDSITGECQGMFLLAKLHLESLSTKINRKAVRLALRTLPTTLDDTYSEALQRIYDQPVDIAELAELVLLWLVCARQRLTVMQLQHLYATLGLLGEEALEDDDLPDGDILTAACGGLITVDTESRVIHVIHYTVQQYLERTLGQKLVAARMNLTKACLTYLTLPNFSSGICTSDAAMSQRLVQFPFLEYAAKQWGSDISLLPHDKIMPHVNQLLSNPTAVEVANQAWSLSEARNFNWSQEFPRNIPAIVLTAAFDVSSILQYMVADGHEIEDSGTDKETALIRAATFGQEKNVRALLNLGAAVDAKDYMNETALQKAARNGHVGVIRVLVNGGAGVNIKGSSNWTPLMSAVSSGNIDAVRLLTEAGADLMTETVWGDSALSMAVRSGQEAIAALLADCGAVMPHGLEGRRAFDLASRRGLQNLVRRLTIDYEAVAGKTLKRQSTRVMTGLLEALEGTQHENRLDSQIDAKAYDVISFGDFMENYDIKTGFYQRYTVHEQLGRGHFTTVYRCSDKVTGLIFAVKVFRRPESVINSAWVWASQEIDLLHNLRKYRHPNILNIIDVFVDFESNSIHLVTSLASEGDLFNIIVSKEKFTQAETRTIFNQLLSAIQFLHEHGWVHRDIKPENILVMDKDLTIQLGDFGIAKQIQAEAKVNSLPTTLCGTPSYVAPEILVHHSKRKYGFGVDIWSSNVVLYICLCGFPPFSDELYTKESPYTLTQQIRTGRYDYPSPYWDPMADSALDLIDRMLTVDPDQRLSAPECLSHAWMRDEPWTDSNSVSRMQDAVAGMNIYNSSALDEAKTPEATLDIACIFGHITVVNLLLAKLPDVSSIKFDDLKPLHKAFRLLALQRSQREVITLVLQHPRINTEVRDDNDRTMLFLAAAGGHVEEVKLLIKHGSSLDARDRRNSTPFTIAMRNGHEAVLEYLAGITSNPVNFEDRVLNYNLFSWARKSGNAGLIELIHRHARKAAIAILEGEDITHRSPAPVTVDRAP</sequence>
<dbReference type="SMART" id="SM00248">
    <property type="entry name" value="ANK"/>
    <property type="match status" value="7"/>
</dbReference>
<evidence type="ECO:0000313" key="7">
    <source>
        <dbReference type="Proteomes" id="UP000275480"/>
    </source>
</evidence>
<dbReference type="PROSITE" id="PS50088">
    <property type="entry name" value="ANK_REPEAT"/>
    <property type="match status" value="4"/>
</dbReference>
<dbReference type="Proteomes" id="UP000275480">
    <property type="component" value="Unassembled WGS sequence"/>
</dbReference>
<keyword evidence="4" id="KW-0040">ANK repeat</keyword>
<gene>
    <name evidence="6" type="ORF">CA14_005210</name>
</gene>
<evidence type="ECO:0000256" key="3">
    <source>
        <dbReference type="ARBA" id="ARBA00022840"/>
    </source>
</evidence>
<dbReference type="InterPro" id="IPR027417">
    <property type="entry name" value="P-loop_NTPase"/>
</dbReference>
<comment type="caution">
    <text evidence="6">The sequence shown here is derived from an EMBL/GenBank/DDBJ whole genome shotgun (WGS) entry which is preliminary data.</text>
</comment>
<dbReference type="InterPro" id="IPR000719">
    <property type="entry name" value="Prot_kinase_dom"/>
</dbReference>
<dbReference type="EMBL" id="QQZZ01000038">
    <property type="protein sequence ID" value="RMZ45469.1"/>
    <property type="molecule type" value="Genomic_DNA"/>
</dbReference>
<dbReference type="FunFam" id="1.25.40.20:FF:000526">
    <property type="entry name" value="NACHT and Ankyrin domain protein"/>
    <property type="match status" value="1"/>
</dbReference>
<dbReference type="SUPFAM" id="SSF56112">
    <property type="entry name" value="Protein kinase-like (PK-like)"/>
    <property type="match status" value="1"/>
</dbReference>
<protein>
    <recommendedName>
        <fullName evidence="5">Protein kinase domain-containing protein</fullName>
    </recommendedName>
</protein>